<sequence length="314" mass="35921">MAPLLSWSCRPLLLLPLIGICFTKFARADGVRSELHIFHQSCALKKDEGPCKAIKDRFYFDTEAGRCEPFEYGGCQGNENNFETLQECEEMCLVKAEKSPCHLEDEPGPCRGMVPRYYFDYKSQECKRFFYGGCFGNDNNFRTIKECHERCLPASNHMKKNAPLKPEKEEAKPKTEPDIKHVEAPLNASHMPLQKMSQPSAEEAAASNNTEQNAPIKPEEEAKPKTEPLTKHEFSLPELCLSPIDRGDCDGSIRRYVYNTRTERCQVFRYSGCGGNKNNFMHKRHCMKMCMKGHSRMKQIRIKTKNTNILFGSV</sequence>
<dbReference type="FunFam" id="4.10.410.10:FF:000084">
    <property type="entry name" value="Tissue factor pathway inhibitor"/>
    <property type="match status" value="1"/>
</dbReference>
<dbReference type="PROSITE" id="PS00280">
    <property type="entry name" value="BPTI_KUNITZ_1"/>
    <property type="match status" value="3"/>
</dbReference>
<keyword evidence="2" id="KW-0356">Hemostasis</keyword>
<evidence type="ECO:0000256" key="8">
    <source>
        <dbReference type="SAM" id="MobiDB-lite"/>
    </source>
</evidence>
<evidence type="ECO:0000256" key="4">
    <source>
        <dbReference type="ARBA" id="ARBA00022900"/>
    </source>
</evidence>
<dbReference type="SMART" id="SM00131">
    <property type="entry name" value="KU"/>
    <property type="match status" value="3"/>
</dbReference>
<keyword evidence="9" id="KW-0732">Signal</keyword>
<feature type="signal peptide" evidence="9">
    <location>
        <begin position="1"/>
        <end position="28"/>
    </location>
</feature>
<feature type="chain" id="PRO_5027560795" evidence="9">
    <location>
        <begin position="29"/>
        <end position="314"/>
    </location>
</feature>
<dbReference type="InterPro" id="IPR008296">
    <property type="entry name" value="TFPI-like"/>
</dbReference>
<dbReference type="CTD" id="359833"/>
<accession>A0A6P6Q126</accession>
<evidence type="ECO:0000259" key="10">
    <source>
        <dbReference type="PROSITE" id="PS50279"/>
    </source>
</evidence>
<evidence type="ECO:0000256" key="1">
    <source>
        <dbReference type="ARBA" id="ARBA00022690"/>
    </source>
</evidence>
<evidence type="ECO:0000256" key="2">
    <source>
        <dbReference type="ARBA" id="ARBA00022696"/>
    </source>
</evidence>
<organism evidence="11 12">
    <name type="scientific">Carassius auratus</name>
    <name type="common">Goldfish</name>
    <dbReference type="NCBI Taxonomy" id="7957"/>
    <lineage>
        <taxon>Eukaryota</taxon>
        <taxon>Metazoa</taxon>
        <taxon>Chordata</taxon>
        <taxon>Craniata</taxon>
        <taxon>Vertebrata</taxon>
        <taxon>Euteleostomi</taxon>
        <taxon>Actinopterygii</taxon>
        <taxon>Neopterygii</taxon>
        <taxon>Teleostei</taxon>
        <taxon>Ostariophysi</taxon>
        <taxon>Cypriniformes</taxon>
        <taxon>Cyprinidae</taxon>
        <taxon>Cyprininae</taxon>
        <taxon>Carassius</taxon>
    </lineage>
</organism>
<keyword evidence="6" id="KW-1015">Disulfide bond</keyword>
<dbReference type="PANTHER" id="PTHR10083">
    <property type="entry name" value="KUNITZ-TYPE PROTEASE INHIBITOR-RELATED"/>
    <property type="match status" value="1"/>
</dbReference>
<dbReference type="PRINTS" id="PR00759">
    <property type="entry name" value="BASICPTASE"/>
</dbReference>
<dbReference type="Pfam" id="PF00014">
    <property type="entry name" value="Kunitz_BPTI"/>
    <property type="match status" value="3"/>
</dbReference>
<feature type="compositionally biased region" description="Basic and acidic residues" evidence="8">
    <location>
        <begin position="165"/>
        <end position="177"/>
    </location>
</feature>
<dbReference type="CDD" id="cd00109">
    <property type="entry name" value="Kunitz-type"/>
    <property type="match status" value="1"/>
</dbReference>
<keyword evidence="11" id="KW-1185">Reference proteome</keyword>
<evidence type="ECO:0000313" key="12">
    <source>
        <dbReference type="RefSeq" id="XP_026127188.1"/>
    </source>
</evidence>
<keyword evidence="4" id="KW-0722">Serine protease inhibitor</keyword>
<dbReference type="InterPro" id="IPR036880">
    <property type="entry name" value="Kunitz_BPTI_sf"/>
</dbReference>
<dbReference type="KEGG" id="caua:113108344"/>
<keyword evidence="7" id="KW-0325">Glycoprotein</keyword>
<dbReference type="InterPro" id="IPR002223">
    <property type="entry name" value="Kunitz_BPTI"/>
</dbReference>
<feature type="compositionally biased region" description="Basic and acidic residues" evidence="8">
    <location>
        <begin position="217"/>
        <end position="229"/>
    </location>
</feature>
<evidence type="ECO:0000256" key="6">
    <source>
        <dbReference type="ARBA" id="ARBA00023157"/>
    </source>
</evidence>
<protein>
    <submittedName>
        <fullName evidence="12">Tissue factor pathway inhibitor a isoform X1</fullName>
    </submittedName>
</protein>
<evidence type="ECO:0000256" key="5">
    <source>
        <dbReference type="ARBA" id="ARBA00023084"/>
    </source>
</evidence>
<dbReference type="SUPFAM" id="SSF57362">
    <property type="entry name" value="BPTI-like"/>
    <property type="match status" value="3"/>
</dbReference>
<dbReference type="GO" id="GO:0005615">
    <property type="term" value="C:extracellular space"/>
    <property type="evidence" value="ECO:0007669"/>
    <property type="project" value="TreeGrafter"/>
</dbReference>
<dbReference type="RefSeq" id="XP_026127188.1">
    <property type="nucleotide sequence ID" value="XM_026271403.1"/>
</dbReference>
<feature type="domain" description="BPTI/Kunitz inhibitor" evidence="10">
    <location>
        <begin position="240"/>
        <end position="290"/>
    </location>
</feature>
<dbReference type="PROSITE" id="PS50279">
    <property type="entry name" value="BPTI_KUNITZ_2"/>
    <property type="match status" value="3"/>
</dbReference>
<feature type="region of interest" description="Disordered" evidence="8">
    <location>
        <begin position="184"/>
        <end position="229"/>
    </location>
</feature>
<dbReference type="FunFam" id="4.10.410.10:FF:000004">
    <property type="entry name" value="Tissue factor pathway inhibitor"/>
    <property type="match status" value="2"/>
</dbReference>
<dbReference type="PANTHER" id="PTHR10083:SF377">
    <property type="entry name" value="TISSUE FACTOR PATHWAY INHIBITOR"/>
    <property type="match status" value="1"/>
</dbReference>
<reference evidence="12" key="1">
    <citation type="submission" date="2025-08" db="UniProtKB">
        <authorList>
            <consortium name="RefSeq"/>
        </authorList>
    </citation>
    <scope>IDENTIFICATION</scope>
    <source>
        <strain evidence="12">Wakin</strain>
        <tissue evidence="12">Muscle</tissue>
    </source>
</reference>
<dbReference type="OrthoDB" id="5950222at2759"/>
<feature type="domain" description="BPTI/Kunitz inhibitor" evidence="10">
    <location>
        <begin position="42"/>
        <end position="92"/>
    </location>
</feature>
<dbReference type="Gene3D" id="4.10.410.10">
    <property type="entry name" value="Pancreatic trypsin inhibitor Kunitz domain"/>
    <property type="match status" value="3"/>
</dbReference>
<evidence type="ECO:0000256" key="7">
    <source>
        <dbReference type="ARBA" id="ARBA00023180"/>
    </source>
</evidence>
<evidence type="ECO:0000256" key="9">
    <source>
        <dbReference type="SAM" id="SignalP"/>
    </source>
</evidence>
<keyword evidence="5" id="KW-0094">Blood coagulation</keyword>
<keyword evidence="1" id="KW-0646">Protease inhibitor</keyword>
<dbReference type="GO" id="GO:0004867">
    <property type="term" value="F:serine-type endopeptidase inhibitor activity"/>
    <property type="evidence" value="ECO:0007669"/>
    <property type="project" value="UniProtKB-KW"/>
</dbReference>
<dbReference type="CDD" id="cd22613">
    <property type="entry name" value="Kunitz_TFPI1_1-like"/>
    <property type="match status" value="1"/>
</dbReference>
<dbReference type="InterPro" id="IPR020901">
    <property type="entry name" value="Prtase_inh_Kunz-CS"/>
</dbReference>
<keyword evidence="3" id="KW-0677">Repeat</keyword>
<dbReference type="PIRSF" id="PIRSF001620">
    <property type="entry name" value="TFPI"/>
    <property type="match status" value="1"/>
</dbReference>
<evidence type="ECO:0000256" key="3">
    <source>
        <dbReference type="ARBA" id="ARBA00022737"/>
    </source>
</evidence>
<feature type="domain" description="BPTI/Kunitz inhibitor" evidence="10">
    <location>
        <begin position="101"/>
        <end position="151"/>
    </location>
</feature>
<dbReference type="InterPro" id="IPR050098">
    <property type="entry name" value="TFPI/VKTCI-like"/>
</dbReference>
<feature type="compositionally biased region" description="Low complexity" evidence="8">
    <location>
        <begin position="197"/>
        <end position="216"/>
    </location>
</feature>
<feature type="region of interest" description="Disordered" evidence="8">
    <location>
        <begin position="158"/>
        <end position="177"/>
    </location>
</feature>
<proteinExistence type="predicted"/>
<gene>
    <name evidence="12" type="primary">tfpia</name>
</gene>
<name>A0A6P6Q126_CARAU</name>
<evidence type="ECO:0000313" key="11">
    <source>
        <dbReference type="Proteomes" id="UP000515129"/>
    </source>
</evidence>
<dbReference type="Proteomes" id="UP000515129">
    <property type="component" value="Chromosome 9"/>
</dbReference>
<dbReference type="GO" id="GO:0007596">
    <property type="term" value="P:blood coagulation"/>
    <property type="evidence" value="ECO:0007669"/>
    <property type="project" value="UniProtKB-KW"/>
</dbReference>
<dbReference type="AlphaFoldDB" id="A0A6P6Q126"/>